<sequence length="385" mass="40237">MVANAGSDEDAKTTALKARNEAIVAHYKAKGVYEAAILAAEAAKQVASSSPEERLVAAADAADLAVEEANTNLVLAETALADAEAALVVANAGSDDVAATAALTARDEAVIAYYTAQGVYDAAVENAKKAAEAVTSNDELGAGNLGEANTTDEKPAKPDEASDLVVTEWFSANVPTEVTTIKVNLTGGWNVPEPASTMLDNEGVLGCDDLADANANDSCTWTGGADHQTAQGPLVGVLVPEGSYVTAYADSFFVDGGGYIIDIPTCGTNCAQGLLVRGWHLETHTDKNLPITISKYGAIGAMKFTRYPVPAGAGQFFSQDYLTAQAVNALSFDNCGIGMQADVADCDVFIQHVFDYNDGSYTVMSYTTKDGWKLLWTNIVAYGRE</sequence>
<feature type="compositionally biased region" description="Basic and acidic residues" evidence="1">
    <location>
        <begin position="151"/>
        <end position="160"/>
    </location>
</feature>
<dbReference type="AlphaFoldDB" id="A0A2H0CFM1"/>
<dbReference type="EMBL" id="PCTI01000059">
    <property type="protein sequence ID" value="PIP68692.1"/>
    <property type="molecule type" value="Genomic_DNA"/>
</dbReference>
<evidence type="ECO:0000313" key="2">
    <source>
        <dbReference type="EMBL" id="PIP68692.1"/>
    </source>
</evidence>
<proteinExistence type="predicted"/>
<feature type="region of interest" description="Disordered" evidence="1">
    <location>
        <begin position="140"/>
        <end position="161"/>
    </location>
</feature>
<dbReference type="Proteomes" id="UP000229176">
    <property type="component" value="Unassembled WGS sequence"/>
</dbReference>
<evidence type="ECO:0000256" key="1">
    <source>
        <dbReference type="SAM" id="MobiDB-lite"/>
    </source>
</evidence>
<evidence type="ECO:0000313" key="3">
    <source>
        <dbReference type="Proteomes" id="UP000229176"/>
    </source>
</evidence>
<protein>
    <submittedName>
        <fullName evidence="2">Uncharacterized protein</fullName>
    </submittedName>
</protein>
<name>A0A2H0CFM1_9BACT</name>
<organism evidence="2 3">
    <name type="scientific">Candidatus Nomurabacteria bacterium CG22_combo_CG10-13_8_21_14_all_32_8</name>
    <dbReference type="NCBI Taxonomy" id="1974732"/>
    <lineage>
        <taxon>Bacteria</taxon>
        <taxon>Candidatus Nomuraibacteriota</taxon>
    </lineage>
</organism>
<accession>A0A2H0CFM1</accession>
<reference evidence="2 3" key="1">
    <citation type="submission" date="2017-09" db="EMBL/GenBank/DDBJ databases">
        <title>Depth-based differentiation of microbial function through sediment-hosted aquifers and enrichment of novel symbionts in the deep terrestrial subsurface.</title>
        <authorList>
            <person name="Probst A.J."/>
            <person name="Ladd B."/>
            <person name="Jarett J.K."/>
            <person name="Geller-Mcgrath D.E."/>
            <person name="Sieber C.M."/>
            <person name="Emerson J.B."/>
            <person name="Anantharaman K."/>
            <person name="Thomas B.C."/>
            <person name="Malmstrom R."/>
            <person name="Stieglmeier M."/>
            <person name="Klingl A."/>
            <person name="Woyke T."/>
            <person name="Ryan C.M."/>
            <person name="Banfield J.F."/>
        </authorList>
    </citation>
    <scope>NUCLEOTIDE SEQUENCE [LARGE SCALE GENOMIC DNA]</scope>
    <source>
        <strain evidence="2">CG22_combo_CG10-13_8_21_14_all_32_8</strain>
    </source>
</reference>
<comment type="caution">
    <text evidence="2">The sequence shown here is derived from an EMBL/GenBank/DDBJ whole genome shotgun (WGS) entry which is preliminary data.</text>
</comment>
<gene>
    <name evidence="2" type="ORF">COW91_03490</name>
</gene>